<dbReference type="Proteomes" id="UP000463883">
    <property type="component" value="Chromosome"/>
</dbReference>
<dbReference type="KEGG" id="amic:Ami3637_09145"/>
<dbReference type="RefSeq" id="WP_162362308.1">
    <property type="nucleotide sequence ID" value="NZ_CP047591.1"/>
</dbReference>
<keyword evidence="2" id="KW-1185">Reference proteome</keyword>
<accession>A0A6P1MD18</accession>
<sequence length="338" mass="37146">MGLLDKLQDKYKTLSIVGMAKNAGKTTALNYIIEEAMDEGVILGITSTGRDGETVDLVTGTEKPRVFLDTGTIVSIPKQLYDLAEAGLEILKMSKYSTALGQLLLCRVVESGYVQIAGPVSTVEHREMCKEMLSLGAEIILIDGAIDRKSIAAPETSDAIILSTGAVLSRSMNRVVDETAHTLELYSLPIIENRFIRETIEDKNENVIIFSGDKMKKLDLKTGLGASRFIDNAIDEKTEYIYIPGALTNSVIADIHPKKFKKIKFVLKDPTKIFIDSIRWGQLKKQGFCVEVLKNIKVAAITVNPYAPLGYSFEHKALIDAMKAAVGDIPVVDVKYTE</sequence>
<proteinExistence type="predicted"/>
<protein>
    <submittedName>
        <fullName evidence="1">Uncharacterized protein</fullName>
    </submittedName>
</protein>
<organism evidence="1 2">
    <name type="scientific">Aminipila terrae</name>
    <dbReference type="NCBI Taxonomy" id="2697030"/>
    <lineage>
        <taxon>Bacteria</taxon>
        <taxon>Bacillati</taxon>
        <taxon>Bacillota</taxon>
        <taxon>Clostridia</taxon>
        <taxon>Peptostreptococcales</taxon>
        <taxon>Anaerovoracaceae</taxon>
        <taxon>Aminipila</taxon>
    </lineage>
</organism>
<evidence type="ECO:0000313" key="1">
    <source>
        <dbReference type="EMBL" id="QHI72540.1"/>
    </source>
</evidence>
<evidence type="ECO:0000313" key="2">
    <source>
        <dbReference type="Proteomes" id="UP000463883"/>
    </source>
</evidence>
<name>A0A6P1MD18_9FIRM</name>
<dbReference type="AlphaFoldDB" id="A0A6P1MD18"/>
<dbReference type="EMBL" id="CP047591">
    <property type="protein sequence ID" value="QHI72540.1"/>
    <property type="molecule type" value="Genomic_DNA"/>
</dbReference>
<reference evidence="1 2" key="1">
    <citation type="submission" date="2020-01" db="EMBL/GenBank/DDBJ databases">
        <title>Genomic analysis of Aminipila sp. CBA3637.</title>
        <authorList>
            <person name="Kim Y.B."/>
            <person name="Roh S.W."/>
        </authorList>
    </citation>
    <scope>NUCLEOTIDE SEQUENCE [LARGE SCALE GENOMIC DNA]</scope>
    <source>
        <strain evidence="1 2">CBA3637</strain>
    </source>
</reference>
<gene>
    <name evidence="1" type="ORF">Ami3637_09145</name>
</gene>